<feature type="transmembrane region" description="Helical" evidence="2">
    <location>
        <begin position="12"/>
        <end position="31"/>
    </location>
</feature>
<dbReference type="KEGG" id="lsx:H8B22_02285"/>
<evidence type="ECO:0000313" key="4">
    <source>
        <dbReference type="Proteomes" id="UP000516018"/>
    </source>
</evidence>
<sequence length="145" mass="15764">MRVQRGFTLIELMIVVMVIAILAAIAIPNYLEQSKKGRRADAVRAVGEYQLEMERWRAECYTYAEVNTCKDTDGDGTVETGERGYPSAPTSSFYSIPSGGLTASETAYSITLQPSGKQAGDRCGNLVGNNTNKQKPAWSVASCNQ</sequence>
<gene>
    <name evidence="3" type="ORF">H8B22_02285</name>
</gene>
<feature type="region of interest" description="Disordered" evidence="1">
    <location>
        <begin position="72"/>
        <end position="92"/>
    </location>
</feature>
<accession>A0A7H0G195</accession>
<dbReference type="InterPro" id="IPR012902">
    <property type="entry name" value="N_methyl_site"/>
</dbReference>
<keyword evidence="4" id="KW-1185">Reference proteome</keyword>
<organism evidence="3 4">
    <name type="scientific">Agrilutibacter terrestris</name>
    <dbReference type="NCBI Taxonomy" id="2865112"/>
    <lineage>
        <taxon>Bacteria</taxon>
        <taxon>Pseudomonadati</taxon>
        <taxon>Pseudomonadota</taxon>
        <taxon>Gammaproteobacteria</taxon>
        <taxon>Lysobacterales</taxon>
        <taxon>Lysobacteraceae</taxon>
        <taxon>Agrilutibacter</taxon>
    </lineage>
</organism>
<name>A0A7H0G195_9GAMM</name>
<dbReference type="Pfam" id="PF07963">
    <property type="entry name" value="N_methyl"/>
    <property type="match status" value="1"/>
</dbReference>
<dbReference type="SUPFAM" id="SSF54523">
    <property type="entry name" value="Pili subunits"/>
    <property type="match status" value="1"/>
</dbReference>
<dbReference type="EMBL" id="CP060820">
    <property type="protein sequence ID" value="QNP42061.1"/>
    <property type="molecule type" value="Genomic_DNA"/>
</dbReference>
<evidence type="ECO:0000313" key="3">
    <source>
        <dbReference type="EMBL" id="QNP42061.1"/>
    </source>
</evidence>
<proteinExistence type="predicted"/>
<keyword evidence="2" id="KW-0472">Membrane</keyword>
<evidence type="ECO:0000256" key="2">
    <source>
        <dbReference type="SAM" id="Phobius"/>
    </source>
</evidence>
<dbReference type="InterPro" id="IPR031982">
    <property type="entry name" value="PilE-like"/>
</dbReference>
<keyword evidence="2" id="KW-0812">Transmembrane</keyword>
<evidence type="ECO:0000256" key="1">
    <source>
        <dbReference type="SAM" id="MobiDB-lite"/>
    </source>
</evidence>
<dbReference type="PANTHER" id="PTHR30093">
    <property type="entry name" value="GENERAL SECRETION PATHWAY PROTEIN G"/>
    <property type="match status" value="1"/>
</dbReference>
<dbReference type="PROSITE" id="PS00409">
    <property type="entry name" value="PROKAR_NTER_METHYL"/>
    <property type="match status" value="1"/>
</dbReference>
<dbReference type="AlphaFoldDB" id="A0A7H0G195"/>
<dbReference type="InterPro" id="IPR045584">
    <property type="entry name" value="Pilin-like"/>
</dbReference>
<dbReference type="Proteomes" id="UP000516018">
    <property type="component" value="Chromosome"/>
</dbReference>
<reference evidence="3 4" key="1">
    <citation type="submission" date="2020-08" db="EMBL/GenBank/DDBJ databases">
        <title>Lysobacter sp. II4 sp. nov., isolated from soil.</title>
        <authorList>
            <person name="Woo C.Y."/>
            <person name="Kim J."/>
        </authorList>
    </citation>
    <scope>NUCLEOTIDE SEQUENCE [LARGE SCALE GENOMIC DNA]</scope>
    <source>
        <strain evidence="3 4">II4</strain>
    </source>
</reference>
<keyword evidence="2" id="KW-1133">Transmembrane helix</keyword>
<dbReference type="Pfam" id="PF16732">
    <property type="entry name" value="ComP_DUS"/>
    <property type="match status" value="1"/>
</dbReference>
<dbReference type="Gene3D" id="3.30.700.10">
    <property type="entry name" value="Glycoprotein, Type 4 Pilin"/>
    <property type="match status" value="1"/>
</dbReference>
<dbReference type="PANTHER" id="PTHR30093:SF47">
    <property type="entry name" value="TYPE IV PILUS NON-CORE MINOR PILIN PILE"/>
    <property type="match status" value="1"/>
</dbReference>
<dbReference type="GO" id="GO:0043683">
    <property type="term" value="P:type IV pilus assembly"/>
    <property type="evidence" value="ECO:0007669"/>
    <property type="project" value="InterPro"/>
</dbReference>
<protein>
    <submittedName>
        <fullName evidence="3">Prepilin-type N-terminal cleavage/methylation domain-containing protein</fullName>
    </submittedName>
</protein>
<dbReference type="NCBIfam" id="TIGR02532">
    <property type="entry name" value="IV_pilin_GFxxxE"/>
    <property type="match status" value="1"/>
</dbReference>